<reference evidence="4" key="1">
    <citation type="journal article" date="2019" name="Sci. Rep.">
        <title>Draft genome of Tanacetum cinerariifolium, the natural source of mosquito coil.</title>
        <authorList>
            <person name="Yamashiro T."/>
            <person name="Shiraishi A."/>
            <person name="Satake H."/>
            <person name="Nakayama K."/>
        </authorList>
    </citation>
    <scope>NUCLEOTIDE SEQUENCE</scope>
</reference>
<evidence type="ECO:0000259" key="2">
    <source>
        <dbReference type="Pfam" id="PF13976"/>
    </source>
</evidence>
<evidence type="ECO:0000259" key="3">
    <source>
        <dbReference type="Pfam" id="PF25597"/>
    </source>
</evidence>
<dbReference type="InterPro" id="IPR039537">
    <property type="entry name" value="Retrotran_Ty1/copia-like"/>
</dbReference>
<dbReference type="InterPro" id="IPR057670">
    <property type="entry name" value="SH3_retrovirus"/>
</dbReference>
<accession>A0A699H5V7</accession>
<protein>
    <submittedName>
        <fullName evidence="4">Copia protein</fullName>
    </submittedName>
</protein>
<feature type="domain" description="Retroviral polymerase SH3-like" evidence="3">
    <location>
        <begin position="126"/>
        <end position="185"/>
    </location>
</feature>
<feature type="compositionally biased region" description="Low complexity" evidence="1">
    <location>
        <begin position="491"/>
        <end position="504"/>
    </location>
</feature>
<organism evidence="4">
    <name type="scientific">Tanacetum cinerariifolium</name>
    <name type="common">Dalmatian daisy</name>
    <name type="synonym">Chrysanthemum cinerariifolium</name>
    <dbReference type="NCBI Taxonomy" id="118510"/>
    <lineage>
        <taxon>Eukaryota</taxon>
        <taxon>Viridiplantae</taxon>
        <taxon>Streptophyta</taxon>
        <taxon>Embryophyta</taxon>
        <taxon>Tracheophyta</taxon>
        <taxon>Spermatophyta</taxon>
        <taxon>Magnoliopsida</taxon>
        <taxon>eudicotyledons</taxon>
        <taxon>Gunneridae</taxon>
        <taxon>Pentapetalae</taxon>
        <taxon>asterids</taxon>
        <taxon>campanulids</taxon>
        <taxon>Asterales</taxon>
        <taxon>Asteraceae</taxon>
        <taxon>Asteroideae</taxon>
        <taxon>Anthemideae</taxon>
        <taxon>Anthemidinae</taxon>
        <taxon>Tanacetum</taxon>
    </lineage>
</organism>
<feature type="domain" description="GAG-pre-integrase" evidence="2">
    <location>
        <begin position="4"/>
        <end position="48"/>
    </location>
</feature>
<feature type="region of interest" description="Disordered" evidence="1">
    <location>
        <begin position="475"/>
        <end position="511"/>
    </location>
</feature>
<dbReference type="PANTHER" id="PTHR42648:SF32">
    <property type="entry name" value="RIBONUCLEASE H-LIKE DOMAIN, GAG-PRE-INTEGRASE DOMAIN PROTEIN-RELATED"/>
    <property type="match status" value="1"/>
</dbReference>
<proteinExistence type="predicted"/>
<feature type="compositionally biased region" description="Basic and acidic residues" evidence="1">
    <location>
        <begin position="476"/>
        <end position="487"/>
    </location>
</feature>
<sequence length="511" mass="58817">MIDENSTLSHRRLGHTNMHLIQLLASKELVRNLPKLKFDQHFCDACKMENQAHASHKAKNIVSMTRFLELLHMDLFGPSAVRSYEGNRYTLCIVDDYSRAILGKTSYELLRGRKPTLEYFRVYRIKCFILNTRDYLTKFDPKSYEGIFLGYSQNSKAYIILNKHTRKVKESLNVTFDETPPPSKTSPLVDDDLDEDGAIKITEKKNIENNIVDETLEIDEIVNIKESMNHPLENVIGNLNQRTLRRLKLDSRYARRIKSIISNDVWELVPQPENMKIIGTILQIKQVEDGIFFNQSKYIKEMLKKYGLEDSKPMKTPMSSDTKLTKDEKCESVDSTKYRGMIGSLLYLTGSRPDIMFSVCLCARFQEKKTALAISTTEAEYVSARKACQKALWIKQDLIDYDVRINDVPIMCDNKGTIDLSKNLARNKPKELLPYGMLLTRLFKHVVSVFPELAIDRYISHVRVMHPLAPLYAQKMRSDRGMKRPRESNASSSSTTLNHPSSSHSLDDLID</sequence>
<dbReference type="Pfam" id="PF25597">
    <property type="entry name" value="SH3_retrovirus"/>
    <property type="match status" value="1"/>
</dbReference>
<comment type="caution">
    <text evidence="4">The sequence shown here is derived from an EMBL/GenBank/DDBJ whole genome shotgun (WGS) entry which is preliminary data.</text>
</comment>
<dbReference type="PANTHER" id="PTHR42648">
    <property type="entry name" value="TRANSPOSASE, PUTATIVE-RELATED"/>
    <property type="match status" value="1"/>
</dbReference>
<dbReference type="Pfam" id="PF13976">
    <property type="entry name" value="gag_pre-integrs"/>
    <property type="match status" value="1"/>
</dbReference>
<dbReference type="EMBL" id="BKCJ010107655">
    <property type="protein sequence ID" value="GEX42696.1"/>
    <property type="molecule type" value="Genomic_DNA"/>
</dbReference>
<evidence type="ECO:0000256" key="1">
    <source>
        <dbReference type="SAM" id="MobiDB-lite"/>
    </source>
</evidence>
<dbReference type="InterPro" id="IPR025724">
    <property type="entry name" value="GAG-pre-integrase_dom"/>
</dbReference>
<name>A0A699H5V7_TANCI</name>
<dbReference type="AlphaFoldDB" id="A0A699H5V7"/>
<evidence type="ECO:0000313" key="4">
    <source>
        <dbReference type="EMBL" id="GEX42696.1"/>
    </source>
</evidence>
<gene>
    <name evidence="4" type="ORF">Tci_314671</name>
</gene>